<evidence type="ECO:0000256" key="1">
    <source>
        <dbReference type="SAM" id="MobiDB-lite"/>
    </source>
</evidence>
<sequence length="55" mass="6287">MLYRTQKLEYRMHGSEKCSSSRQCQSSLSACPSTSREKMSDSQVSDSQFSKFPTE</sequence>
<name>A0A915HGX5_ROMCU</name>
<feature type="region of interest" description="Disordered" evidence="1">
    <location>
        <begin position="29"/>
        <end position="55"/>
    </location>
</feature>
<dbReference type="WBParaSite" id="nRc.2.0.1.t00868-RA">
    <property type="protein sequence ID" value="nRc.2.0.1.t00868-RA"/>
    <property type="gene ID" value="nRc.2.0.1.g00868"/>
</dbReference>
<organism evidence="2 3">
    <name type="scientific">Romanomermis culicivorax</name>
    <name type="common">Nematode worm</name>
    <dbReference type="NCBI Taxonomy" id="13658"/>
    <lineage>
        <taxon>Eukaryota</taxon>
        <taxon>Metazoa</taxon>
        <taxon>Ecdysozoa</taxon>
        <taxon>Nematoda</taxon>
        <taxon>Enoplea</taxon>
        <taxon>Dorylaimia</taxon>
        <taxon>Mermithida</taxon>
        <taxon>Mermithoidea</taxon>
        <taxon>Mermithidae</taxon>
        <taxon>Romanomermis</taxon>
    </lineage>
</organism>
<dbReference type="Proteomes" id="UP000887565">
    <property type="component" value="Unplaced"/>
</dbReference>
<reference evidence="3" key="1">
    <citation type="submission" date="2022-11" db="UniProtKB">
        <authorList>
            <consortium name="WormBaseParasite"/>
        </authorList>
    </citation>
    <scope>IDENTIFICATION</scope>
</reference>
<dbReference type="AlphaFoldDB" id="A0A915HGX5"/>
<evidence type="ECO:0000313" key="2">
    <source>
        <dbReference type="Proteomes" id="UP000887565"/>
    </source>
</evidence>
<evidence type="ECO:0000313" key="3">
    <source>
        <dbReference type="WBParaSite" id="nRc.2.0.1.t00868-RA"/>
    </source>
</evidence>
<protein>
    <submittedName>
        <fullName evidence="3">Uncharacterized protein</fullName>
    </submittedName>
</protein>
<feature type="compositionally biased region" description="Polar residues" evidence="1">
    <location>
        <begin position="41"/>
        <end position="55"/>
    </location>
</feature>
<accession>A0A915HGX5</accession>
<proteinExistence type="predicted"/>
<keyword evidence="2" id="KW-1185">Reference proteome</keyword>